<evidence type="ECO:0000256" key="1">
    <source>
        <dbReference type="SAM" id="Coils"/>
    </source>
</evidence>
<evidence type="ECO:0000313" key="3">
    <source>
        <dbReference type="Proteomes" id="UP000262621"/>
    </source>
</evidence>
<evidence type="ECO:0000313" key="2">
    <source>
        <dbReference type="EMBL" id="RFS47824.1"/>
    </source>
</evidence>
<organism evidence="2 3">
    <name type="scientific">Micromonospora craniellae</name>
    <dbReference type="NCBI Taxonomy" id="2294034"/>
    <lineage>
        <taxon>Bacteria</taxon>
        <taxon>Bacillati</taxon>
        <taxon>Actinomycetota</taxon>
        <taxon>Actinomycetes</taxon>
        <taxon>Micromonosporales</taxon>
        <taxon>Micromonosporaceae</taxon>
        <taxon>Micromonospora</taxon>
    </lineage>
</organism>
<sequence length="82" mass="9130">MSDLERTPEQAAREAGLREVSDALLNIEQAIKRTERAKRAVSMTVGCDDLARMLDTAARNLEIARKDLFQGAYFSGDSPKLF</sequence>
<feature type="coiled-coil region" evidence="1">
    <location>
        <begin position="17"/>
        <end position="67"/>
    </location>
</feature>
<dbReference type="Proteomes" id="UP000262621">
    <property type="component" value="Unassembled WGS sequence"/>
</dbReference>
<dbReference type="AlphaFoldDB" id="A0A372G4J5"/>
<dbReference type="RefSeq" id="WP_117226696.1">
    <property type="nucleotide sequence ID" value="NZ_QVFU01000002.1"/>
</dbReference>
<keyword evidence="3" id="KW-1185">Reference proteome</keyword>
<dbReference type="EMBL" id="QVFU01000002">
    <property type="protein sequence ID" value="RFS47824.1"/>
    <property type="molecule type" value="Genomic_DNA"/>
</dbReference>
<keyword evidence="1" id="KW-0175">Coiled coil</keyword>
<proteinExistence type="predicted"/>
<reference evidence="2 3" key="1">
    <citation type="submission" date="2018-08" db="EMBL/GenBank/DDBJ databases">
        <title>Verrucosispora craniellae sp. nov., isolated from a marine sponge in the South China Sea.</title>
        <authorList>
            <person name="Li L."/>
            <person name="Lin H.W."/>
        </authorList>
    </citation>
    <scope>NUCLEOTIDE SEQUENCE [LARGE SCALE GENOMIC DNA]</scope>
    <source>
        <strain evidence="2 3">LHW63014</strain>
    </source>
</reference>
<comment type="caution">
    <text evidence="2">The sequence shown here is derived from an EMBL/GenBank/DDBJ whole genome shotgun (WGS) entry which is preliminary data.</text>
</comment>
<dbReference type="OrthoDB" id="4774698at2"/>
<accession>A0A372G4J5</accession>
<protein>
    <submittedName>
        <fullName evidence="2">Uncharacterized protein</fullName>
    </submittedName>
</protein>
<gene>
    <name evidence="2" type="ORF">D0Q02_04640</name>
</gene>
<name>A0A372G4J5_9ACTN</name>